<dbReference type="Proteomes" id="UP001233271">
    <property type="component" value="Chromosome 4"/>
</dbReference>
<dbReference type="AlphaFoldDB" id="A0AA48L472"/>
<reference evidence="1" key="1">
    <citation type="journal article" date="2023" name="BMC Genomics">
        <title>Chromosome-level genome assemblies of Cutaneotrichosporon spp. (Trichosporonales, Basidiomycota) reveal imbalanced evolution between nucleotide sequences and chromosome synteny.</title>
        <authorList>
            <person name="Kobayashi Y."/>
            <person name="Kayamori A."/>
            <person name="Aoki K."/>
            <person name="Shiwa Y."/>
            <person name="Matsutani M."/>
            <person name="Fujita N."/>
            <person name="Sugita T."/>
            <person name="Iwasaki W."/>
            <person name="Tanaka N."/>
            <person name="Takashima M."/>
        </authorList>
    </citation>
    <scope>NUCLEOTIDE SEQUENCE</scope>
    <source>
        <strain evidence="1">HIS019</strain>
    </source>
</reference>
<keyword evidence="2" id="KW-1185">Reference proteome</keyword>
<sequence>MPISISTSPYVDATSPVINDAQWSYGNFEIVSADNISFRCDHYVLIHGSPMIAAMYGIPSCSMEQLAPRMCMTHKKVESATIVRMFLEIATHRRFPKIWTNEDFGLLFRFLYKWRFDALREHLIMDLRGKLLVENWGSLDVFIVGAIGGELDLCRAAFEANCAVASERYLVRDTIEPFDPACWATEFWQNCPIPRDYLVALKHAWCETSVNGRSTVGFYAEFAEKLHEIRDPRSKYMYLWR</sequence>
<protein>
    <recommendedName>
        <fullName evidence="3">BTB domain-containing protein</fullName>
    </recommendedName>
</protein>
<dbReference type="EMBL" id="AP028215">
    <property type="protein sequence ID" value="BEI91640.1"/>
    <property type="molecule type" value="Genomic_DNA"/>
</dbReference>
<organism evidence="1 2">
    <name type="scientific">Cutaneotrichosporon cavernicola</name>
    <dbReference type="NCBI Taxonomy" id="279322"/>
    <lineage>
        <taxon>Eukaryota</taxon>
        <taxon>Fungi</taxon>
        <taxon>Dikarya</taxon>
        <taxon>Basidiomycota</taxon>
        <taxon>Agaricomycotina</taxon>
        <taxon>Tremellomycetes</taxon>
        <taxon>Trichosporonales</taxon>
        <taxon>Trichosporonaceae</taxon>
        <taxon>Cutaneotrichosporon</taxon>
    </lineage>
</organism>
<dbReference type="RefSeq" id="XP_060456905.1">
    <property type="nucleotide sequence ID" value="XM_060600297.1"/>
</dbReference>
<evidence type="ECO:0008006" key="3">
    <source>
        <dbReference type="Google" id="ProtNLM"/>
    </source>
</evidence>
<accession>A0AA48L472</accession>
<evidence type="ECO:0000313" key="2">
    <source>
        <dbReference type="Proteomes" id="UP001233271"/>
    </source>
</evidence>
<dbReference type="GeneID" id="85495510"/>
<evidence type="ECO:0000313" key="1">
    <source>
        <dbReference type="EMBL" id="BEI91640.1"/>
    </source>
</evidence>
<dbReference type="KEGG" id="ccac:CcaHIS019_0404600"/>
<name>A0AA48L472_9TREE</name>
<gene>
    <name evidence="1" type="ORF">CcaverHIS019_0404600</name>
</gene>
<proteinExistence type="predicted"/>